<dbReference type="GO" id="GO:0043565">
    <property type="term" value="F:sequence-specific DNA binding"/>
    <property type="evidence" value="ECO:0007669"/>
    <property type="project" value="InterPro"/>
</dbReference>
<dbReference type="AlphaFoldDB" id="A0A0L0SQN9"/>
<feature type="domain" description="GATA-type" evidence="3">
    <location>
        <begin position="470"/>
        <end position="496"/>
    </location>
</feature>
<gene>
    <name evidence="4" type="ORF">AMAG_19262</name>
</gene>
<feature type="region of interest" description="Disordered" evidence="2">
    <location>
        <begin position="404"/>
        <end position="485"/>
    </location>
</feature>
<feature type="region of interest" description="Disordered" evidence="2">
    <location>
        <begin position="168"/>
        <end position="189"/>
    </location>
</feature>
<dbReference type="VEuPathDB" id="FungiDB:AMAG_19262"/>
<feature type="compositionally biased region" description="Acidic residues" evidence="2">
    <location>
        <begin position="416"/>
        <end position="440"/>
    </location>
</feature>
<accession>A0A0L0SQN9</accession>
<feature type="compositionally biased region" description="Low complexity" evidence="2">
    <location>
        <begin position="453"/>
        <end position="463"/>
    </location>
</feature>
<organism evidence="4 5">
    <name type="scientific">Allomyces macrogynus (strain ATCC 38327)</name>
    <name type="common">Allomyces javanicus var. macrogynus</name>
    <dbReference type="NCBI Taxonomy" id="578462"/>
    <lineage>
        <taxon>Eukaryota</taxon>
        <taxon>Fungi</taxon>
        <taxon>Fungi incertae sedis</taxon>
        <taxon>Blastocladiomycota</taxon>
        <taxon>Blastocladiomycetes</taxon>
        <taxon>Blastocladiales</taxon>
        <taxon>Blastocladiaceae</taxon>
        <taxon>Allomyces</taxon>
    </lineage>
</organism>
<evidence type="ECO:0000259" key="3">
    <source>
        <dbReference type="PROSITE" id="PS50114"/>
    </source>
</evidence>
<proteinExistence type="predicted"/>
<evidence type="ECO:0000313" key="5">
    <source>
        <dbReference type="Proteomes" id="UP000054350"/>
    </source>
</evidence>
<keyword evidence="1" id="KW-0862">Zinc</keyword>
<reference evidence="4 5" key="1">
    <citation type="submission" date="2009-11" db="EMBL/GenBank/DDBJ databases">
        <title>Annotation of Allomyces macrogynus ATCC 38327.</title>
        <authorList>
            <consortium name="The Broad Institute Genome Sequencing Platform"/>
            <person name="Russ C."/>
            <person name="Cuomo C."/>
            <person name="Burger G."/>
            <person name="Gray M.W."/>
            <person name="Holland P.W.H."/>
            <person name="King N."/>
            <person name="Lang F.B.F."/>
            <person name="Roger A.J."/>
            <person name="Ruiz-Trillo I."/>
            <person name="Young S.K."/>
            <person name="Zeng Q."/>
            <person name="Gargeya S."/>
            <person name="Fitzgerald M."/>
            <person name="Haas B."/>
            <person name="Abouelleil A."/>
            <person name="Alvarado L."/>
            <person name="Arachchi H.M."/>
            <person name="Berlin A."/>
            <person name="Chapman S.B."/>
            <person name="Gearin G."/>
            <person name="Goldberg J."/>
            <person name="Griggs A."/>
            <person name="Gujja S."/>
            <person name="Hansen M."/>
            <person name="Heiman D."/>
            <person name="Howarth C."/>
            <person name="Larimer J."/>
            <person name="Lui A."/>
            <person name="MacDonald P.J.P."/>
            <person name="McCowen C."/>
            <person name="Montmayeur A."/>
            <person name="Murphy C."/>
            <person name="Neiman D."/>
            <person name="Pearson M."/>
            <person name="Priest M."/>
            <person name="Roberts A."/>
            <person name="Saif S."/>
            <person name="Shea T."/>
            <person name="Sisk P."/>
            <person name="Stolte C."/>
            <person name="Sykes S."/>
            <person name="Wortman J."/>
            <person name="Nusbaum C."/>
            <person name="Birren B."/>
        </authorList>
    </citation>
    <scope>NUCLEOTIDE SEQUENCE [LARGE SCALE GENOMIC DNA]</scope>
    <source>
        <strain evidence="4 5">ATCC 38327</strain>
    </source>
</reference>
<keyword evidence="1" id="KW-0863">Zinc-finger</keyword>
<dbReference type="GO" id="GO:0006355">
    <property type="term" value="P:regulation of DNA-templated transcription"/>
    <property type="evidence" value="ECO:0007669"/>
    <property type="project" value="InterPro"/>
</dbReference>
<keyword evidence="5" id="KW-1185">Reference proteome</keyword>
<name>A0A0L0SQN9_ALLM3</name>
<protein>
    <recommendedName>
        <fullName evidence="3">GATA-type domain-containing protein</fullName>
    </recommendedName>
</protein>
<evidence type="ECO:0000256" key="2">
    <source>
        <dbReference type="SAM" id="MobiDB-lite"/>
    </source>
</evidence>
<dbReference type="GO" id="GO:0008270">
    <property type="term" value="F:zinc ion binding"/>
    <property type="evidence" value="ECO:0007669"/>
    <property type="project" value="UniProtKB-KW"/>
</dbReference>
<sequence length="538" mass="56835">MDADAATHQPANGAIAATCTPDPPPPPTRPSTNMTMNADQEWCARSHQAVLTLPPHVAGPEGLAKQPAAADLLAAPPSPAIGATAHADRDRAMAEATVHVEQAGDHTAADVDMRLFRDDQTDDHASSLAALDFAAAFAAFDRDAAGAAVPVPDLDTTSRSADHAGMIEEPTHEPMPTDPHSDQQPPSSICPAQLSMVPAAPITITTATTPPALASNVEDANLRILALVAVFCDQVAHPTRAIYSRTQSLPLSPTTATTLASHLAALITTPTALARRLRVFALTHHQPHAAPTTKADARAVLGPDTTTATLTARLLPLLDPAFTAAFPITVAGGRVACPVDAIPPLFERTADGAMLKWIDLPTRHAAAVWWLYPDLDDEIPPPPPTTEPRSVVVPAGVAALRAEGTTSPLSSVHPEGEDEDEHADNESESDSESEGDDGNDDDRPSKRRKLVSPTTTRPPATTTSAKYPTCPQCGTTPRSPLRRDRDGNLVCNGCRLRAVRRREREAAPCRRDESAPVHDVRDGDDIVVAPQRCGTTDM</sequence>
<dbReference type="Proteomes" id="UP000054350">
    <property type="component" value="Unassembled WGS sequence"/>
</dbReference>
<dbReference type="EMBL" id="GG745345">
    <property type="protein sequence ID" value="KNE64694.1"/>
    <property type="molecule type" value="Genomic_DNA"/>
</dbReference>
<evidence type="ECO:0000256" key="1">
    <source>
        <dbReference type="PROSITE-ProRule" id="PRU00094"/>
    </source>
</evidence>
<reference evidence="5" key="2">
    <citation type="submission" date="2009-11" db="EMBL/GenBank/DDBJ databases">
        <title>The Genome Sequence of Allomyces macrogynus strain ATCC 38327.</title>
        <authorList>
            <consortium name="The Broad Institute Genome Sequencing Platform"/>
            <person name="Russ C."/>
            <person name="Cuomo C."/>
            <person name="Shea T."/>
            <person name="Young S.K."/>
            <person name="Zeng Q."/>
            <person name="Koehrsen M."/>
            <person name="Haas B."/>
            <person name="Borodovsky M."/>
            <person name="Guigo R."/>
            <person name="Alvarado L."/>
            <person name="Berlin A."/>
            <person name="Borenstein D."/>
            <person name="Chen Z."/>
            <person name="Engels R."/>
            <person name="Freedman E."/>
            <person name="Gellesch M."/>
            <person name="Goldberg J."/>
            <person name="Griggs A."/>
            <person name="Gujja S."/>
            <person name="Heiman D."/>
            <person name="Hepburn T."/>
            <person name="Howarth C."/>
            <person name="Jen D."/>
            <person name="Larson L."/>
            <person name="Lewis B."/>
            <person name="Mehta T."/>
            <person name="Park D."/>
            <person name="Pearson M."/>
            <person name="Roberts A."/>
            <person name="Saif S."/>
            <person name="Shenoy N."/>
            <person name="Sisk P."/>
            <person name="Stolte C."/>
            <person name="Sykes S."/>
            <person name="Walk T."/>
            <person name="White J."/>
            <person name="Yandava C."/>
            <person name="Burger G."/>
            <person name="Gray M.W."/>
            <person name="Holland P.W.H."/>
            <person name="King N."/>
            <person name="Lang F.B.F."/>
            <person name="Roger A.J."/>
            <person name="Ruiz-Trillo I."/>
            <person name="Lander E."/>
            <person name="Nusbaum C."/>
        </authorList>
    </citation>
    <scope>NUCLEOTIDE SEQUENCE [LARGE SCALE GENOMIC DNA]</scope>
    <source>
        <strain evidence="5">ATCC 38327</strain>
    </source>
</reference>
<feature type="region of interest" description="Disordered" evidence="2">
    <location>
        <begin position="1"/>
        <end position="34"/>
    </location>
</feature>
<dbReference type="PROSITE" id="PS50114">
    <property type="entry name" value="GATA_ZN_FINGER_2"/>
    <property type="match status" value="1"/>
</dbReference>
<dbReference type="InterPro" id="IPR000679">
    <property type="entry name" value="Znf_GATA"/>
</dbReference>
<evidence type="ECO:0000313" key="4">
    <source>
        <dbReference type="EMBL" id="KNE64694.1"/>
    </source>
</evidence>
<keyword evidence="1" id="KW-0479">Metal-binding</keyword>